<dbReference type="RefSeq" id="XP_007511197.1">
    <property type="nucleotide sequence ID" value="XM_007511135.1"/>
</dbReference>
<accession>K8F3Y3</accession>
<evidence type="ECO:0000313" key="9">
    <source>
        <dbReference type="EMBL" id="CCO66757.1"/>
    </source>
</evidence>
<dbReference type="GO" id="GO:0046872">
    <property type="term" value="F:metal ion binding"/>
    <property type="evidence" value="ECO:0007669"/>
    <property type="project" value="UniProtKB-KW"/>
</dbReference>
<keyword evidence="3" id="KW-0479">Metal-binding</keyword>
<dbReference type="PANTHER" id="PTHR11080">
    <property type="entry name" value="PYRAZINAMIDASE/NICOTINAMIDASE"/>
    <property type="match status" value="1"/>
</dbReference>
<evidence type="ECO:0000256" key="6">
    <source>
        <dbReference type="ARBA" id="ARBA00039017"/>
    </source>
</evidence>
<dbReference type="Proteomes" id="UP000198341">
    <property type="component" value="Chromosome 9"/>
</dbReference>
<organism evidence="9 10">
    <name type="scientific">Bathycoccus prasinos</name>
    <dbReference type="NCBI Taxonomy" id="41875"/>
    <lineage>
        <taxon>Eukaryota</taxon>
        <taxon>Viridiplantae</taxon>
        <taxon>Chlorophyta</taxon>
        <taxon>Mamiellophyceae</taxon>
        <taxon>Mamiellales</taxon>
        <taxon>Bathycoccaceae</taxon>
        <taxon>Bathycoccus</taxon>
    </lineage>
</organism>
<evidence type="ECO:0000256" key="1">
    <source>
        <dbReference type="ARBA" id="ARBA00006336"/>
    </source>
</evidence>
<evidence type="ECO:0000256" key="5">
    <source>
        <dbReference type="ARBA" id="ARBA00037900"/>
    </source>
</evidence>
<dbReference type="InterPro" id="IPR052347">
    <property type="entry name" value="Isochorismatase_Nicotinamidase"/>
</dbReference>
<dbReference type="STRING" id="41875.K8F3Y3"/>
<dbReference type="GO" id="GO:0008936">
    <property type="term" value="F:nicotinamidase activity"/>
    <property type="evidence" value="ECO:0007669"/>
    <property type="project" value="UniProtKB-EC"/>
</dbReference>
<evidence type="ECO:0000256" key="3">
    <source>
        <dbReference type="ARBA" id="ARBA00022723"/>
    </source>
</evidence>
<dbReference type="KEGG" id="bpg:Bathy09g04100"/>
<dbReference type="EC" id="3.5.1.19" evidence="6"/>
<keyword evidence="4" id="KW-0378">Hydrolase</keyword>
<dbReference type="OrthoDB" id="167809at2759"/>
<feature type="domain" description="Isochorismatase-like" evidence="8">
    <location>
        <begin position="207"/>
        <end position="274"/>
    </location>
</feature>
<dbReference type="AlphaFoldDB" id="K8F3Y3"/>
<dbReference type="Gene3D" id="3.40.50.850">
    <property type="entry name" value="Isochorismatase-like"/>
    <property type="match status" value="1"/>
</dbReference>
<comment type="pathway">
    <text evidence="5">Cofactor biosynthesis; nicotinate biosynthesis; nicotinate from nicotinamide: step 1/1.</text>
</comment>
<keyword evidence="2" id="KW-0662">Pyridine nucleotide biosynthesis</keyword>
<dbReference type="SUPFAM" id="SSF52499">
    <property type="entry name" value="Isochorismatase-like hydrolases"/>
    <property type="match status" value="1"/>
</dbReference>
<reference evidence="9 10" key="1">
    <citation type="submission" date="2011-10" db="EMBL/GenBank/DDBJ databases">
        <authorList>
            <person name="Genoscope - CEA"/>
        </authorList>
    </citation>
    <scope>NUCLEOTIDE SEQUENCE [LARGE SCALE GENOMIC DNA]</scope>
    <source>
        <strain evidence="9 10">RCC 1105</strain>
    </source>
</reference>
<feature type="domain" description="Isochorismatase-like" evidence="8">
    <location>
        <begin position="41"/>
        <end position="178"/>
    </location>
</feature>
<comment type="similarity">
    <text evidence="1">Belongs to the isochorismatase family.</text>
</comment>
<name>K8F3Y3_9CHLO</name>
<evidence type="ECO:0000256" key="4">
    <source>
        <dbReference type="ARBA" id="ARBA00022801"/>
    </source>
</evidence>
<dbReference type="GeneID" id="19013917"/>
<protein>
    <recommendedName>
        <fullName evidence="6">nicotinamidase</fullName>
        <ecNumber evidence="6">3.5.1.19</ecNumber>
    </recommendedName>
    <alternativeName>
        <fullName evidence="7">Nicotinamide deamidase</fullName>
    </alternativeName>
</protein>
<dbReference type="PANTHER" id="PTHR11080:SF2">
    <property type="entry name" value="LD05707P"/>
    <property type="match status" value="1"/>
</dbReference>
<dbReference type="CDD" id="cd01011">
    <property type="entry name" value="nicotinamidase"/>
    <property type="match status" value="1"/>
</dbReference>
<dbReference type="GO" id="GO:0019363">
    <property type="term" value="P:pyridine nucleotide biosynthetic process"/>
    <property type="evidence" value="ECO:0007669"/>
    <property type="project" value="UniProtKB-KW"/>
</dbReference>
<evidence type="ECO:0000259" key="8">
    <source>
        <dbReference type="Pfam" id="PF00857"/>
    </source>
</evidence>
<dbReference type="InterPro" id="IPR036380">
    <property type="entry name" value="Isochorismatase-like_sf"/>
</dbReference>
<sequence>MSFVSNSEERKKKWMTFMETNRMFFGSGNDENENEMNENKSCLIVVDVQNDFLSPTGALSVPNSEEIIEDVNALVDVFSERNELVIFTQDWHCPEHSSFASAEKNKKPFDEVVKCYKKNEGGEVKVVQTLWPDHCVQGTKGAEFHERIRVPTSAKVIRKGFRKRVDSYSAFLENDKETETGLSEFIRGVNKGLELSSLTSSSKSDDNAAKSPKITHCVIVGVAFDYCVRFTAEDAFELFDRVVVLEDVTRAVNLGDSVKEARKAMEQKGVHVVKISDGDNNI</sequence>
<dbReference type="InterPro" id="IPR000868">
    <property type="entry name" value="Isochorismatase-like_dom"/>
</dbReference>
<keyword evidence="10" id="KW-1185">Reference proteome</keyword>
<dbReference type="eggNOG" id="KOG4003">
    <property type="taxonomic scope" value="Eukaryota"/>
</dbReference>
<dbReference type="Pfam" id="PF00857">
    <property type="entry name" value="Isochorismatase"/>
    <property type="match status" value="2"/>
</dbReference>
<gene>
    <name evidence="9" type="primary">nicotinamidase</name>
    <name evidence="9" type="ORF">Bathy09g04100</name>
</gene>
<evidence type="ECO:0000256" key="2">
    <source>
        <dbReference type="ARBA" id="ARBA00022642"/>
    </source>
</evidence>
<dbReference type="EMBL" id="FO082270">
    <property type="protein sequence ID" value="CCO66757.1"/>
    <property type="molecule type" value="Genomic_DNA"/>
</dbReference>
<proteinExistence type="inferred from homology"/>
<evidence type="ECO:0000256" key="7">
    <source>
        <dbReference type="ARBA" id="ARBA00043224"/>
    </source>
</evidence>
<evidence type="ECO:0000313" key="10">
    <source>
        <dbReference type="Proteomes" id="UP000198341"/>
    </source>
</evidence>